<keyword evidence="3" id="KW-1185">Reference proteome</keyword>
<evidence type="ECO:0000313" key="2">
    <source>
        <dbReference type="EMBL" id="MDA8484628.1"/>
    </source>
</evidence>
<evidence type="ECO:0000313" key="3">
    <source>
        <dbReference type="Proteomes" id="UP001211689"/>
    </source>
</evidence>
<dbReference type="RefSeq" id="WP_190828230.1">
    <property type="nucleotide sequence ID" value="NZ_JANEWF010000018.1"/>
</dbReference>
<evidence type="ECO:0008006" key="4">
    <source>
        <dbReference type="Google" id="ProtNLM"/>
    </source>
</evidence>
<proteinExistence type="predicted"/>
<accession>A0ABT4Y6X6</accession>
<keyword evidence="1" id="KW-0812">Transmembrane</keyword>
<comment type="caution">
    <text evidence="2">The sequence shown here is derived from an EMBL/GenBank/DDBJ whole genome shotgun (WGS) entry which is preliminary data.</text>
</comment>
<gene>
    <name evidence="2" type="ORF">NNO07_16265</name>
</gene>
<feature type="transmembrane region" description="Helical" evidence="1">
    <location>
        <begin position="159"/>
        <end position="181"/>
    </location>
</feature>
<feature type="transmembrane region" description="Helical" evidence="1">
    <location>
        <begin position="104"/>
        <end position="122"/>
    </location>
</feature>
<keyword evidence="1" id="KW-0472">Membrane</keyword>
<keyword evidence="1" id="KW-1133">Transmembrane helix</keyword>
<organism evidence="2 3">
    <name type="scientific">Metapseudomonas resinovorans</name>
    <name type="common">Pseudomonas resinovorans</name>
    <dbReference type="NCBI Taxonomy" id="53412"/>
    <lineage>
        <taxon>Bacteria</taxon>
        <taxon>Pseudomonadati</taxon>
        <taxon>Pseudomonadota</taxon>
        <taxon>Gammaproteobacteria</taxon>
        <taxon>Pseudomonadales</taxon>
        <taxon>Pseudomonadaceae</taxon>
        <taxon>Metapseudomonas</taxon>
    </lineage>
</organism>
<feature type="transmembrane region" description="Helical" evidence="1">
    <location>
        <begin position="74"/>
        <end position="92"/>
    </location>
</feature>
<sequence length="220" mass="24812">MDIKETLALLSCVLLVLCGYIYGAKFVRRGNYLLGFEWMIVAFSGSNLLIWMLIQADLPGLAKINYSISYFLDAFSRGFGIPIVAVLGLMAVTHSFKPSAFKDALIFVVTFAATFVLIKADFMVKPLPYYYVTMWGVYTLYLAYFIWKLAGVGEKWHALGVTVGAALGLMVACIYDFFPIPGDETKVVFLTIALVSWSYMMVQLYYSYFAFERAKAVRIR</sequence>
<evidence type="ECO:0000256" key="1">
    <source>
        <dbReference type="SAM" id="Phobius"/>
    </source>
</evidence>
<feature type="transmembrane region" description="Helical" evidence="1">
    <location>
        <begin position="35"/>
        <end position="54"/>
    </location>
</feature>
<dbReference type="Proteomes" id="UP001211689">
    <property type="component" value="Unassembled WGS sequence"/>
</dbReference>
<name>A0ABT4Y6X6_METRE</name>
<feature type="transmembrane region" description="Helical" evidence="1">
    <location>
        <begin position="6"/>
        <end position="23"/>
    </location>
</feature>
<feature type="transmembrane region" description="Helical" evidence="1">
    <location>
        <begin position="128"/>
        <end position="147"/>
    </location>
</feature>
<protein>
    <recommendedName>
        <fullName evidence="4">Transporter</fullName>
    </recommendedName>
</protein>
<dbReference type="EMBL" id="JANEWF010000018">
    <property type="protein sequence ID" value="MDA8484628.1"/>
    <property type="molecule type" value="Genomic_DNA"/>
</dbReference>
<feature type="transmembrane region" description="Helical" evidence="1">
    <location>
        <begin position="187"/>
        <end position="211"/>
    </location>
</feature>
<reference evidence="2 3" key="1">
    <citation type="submission" date="2022-07" db="EMBL/GenBank/DDBJ databases">
        <title>Genome Analysis of Selected Gammaproteobacteria from Nigerian Food snails.</title>
        <authorList>
            <person name="Okafor A.C."/>
        </authorList>
    </citation>
    <scope>NUCLEOTIDE SEQUENCE [LARGE SCALE GENOMIC DNA]</scope>
    <source>
        <strain evidence="2 3">Awg 2</strain>
    </source>
</reference>